<keyword evidence="11" id="KW-0732">Signal</keyword>
<dbReference type="Proteomes" id="UP000772434">
    <property type="component" value="Unassembled WGS sequence"/>
</dbReference>
<feature type="signal peptide" evidence="11">
    <location>
        <begin position="1"/>
        <end position="23"/>
    </location>
</feature>
<dbReference type="PRINTS" id="PR00463">
    <property type="entry name" value="EP450I"/>
</dbReference>
<evidence type="ECO:0000313" key="13">
    <source>
        <dbReference type="Proteomes" id="UP000772434"/>
    </source>
</evidence>
<keyword evidence="6 10" id="KW-0560">Oxidoreductase</keyword>
<dbReference type="InterPro" id="IPR050364">
    <property type="entry name" value="Cytochrome_P450_fung"/>
</dbReference>
<dbReference type="InterPro" id="IPR017972">
    <property type="entry name" value="Cyt_P450_CS"/>
</dbReference>
<dbReference type="OrthoDB" id="2789670at2759"/>
<dbReference type="Pfam" id="PF00067">
    <property type="entry name" value="p450"/>
    <property type="match status" value="1"/>
</dbReference>
<feature type="chain" id="PRO_5040462661" evidence="11">
    <location>
        <begin position="24"/>
        <end position="439"/>
    </location>
</feature>
<protein>
    <submittedName>
        <fullName evidence="12">Cytochrome P450</fullName>
    </submittedName>
</protein>
<dbReference type="GO" id="GO:0020037">
    <property type="term" value="F:heme binding"/>
    <property type="evidence" value="ECO:0007669"/>
    <property type="project" value="InterPro"/>
</dbReference>
<evidence type="ECO:0000313" key="12">
    <source>
        <dbReference type="EMBL" id="KAF9067522.1"/>
    </source>
</evidence>
<dbReference type="InterPro" id="IPR001128">
    <property type="entry name" value="Cyt_P450"/>
</dbReference>
<organism evidence="12 13">
    <name type="scientific">Rhodocollybia butyracea</name>
    <dbReference type="NCBI Taxonomy" id="206335"/>
    <lineage>
        <taxon>Eukaryota</taxon>
        <taxon>Fungi</taxon>
        <taxon>Dikarya</taxon>
        <taxon>Basidiomycota</taxon>
        <taxon>Agaricomycotina</taxon>
        <taxon>Agaricomycetes</taxon>
        <taxon>Agaricomycetidae</taxon>
        <taxon>Agaricales</taxon>
        <taxon>Marasmiineae</taxon>
        <taxon>Omphalotaceae</taxon>
        <taxon>Rhodocollybia</taxon>
    </lineage>
</organism>
<dbReference type="EMBL" id="JADNRY010000072">
    <property type="protein sequence ID" value="KAF9067522.1"/>
    <property type="molecule type" value="Genomic_DNA"/>
</dbReference>
<accession>A0A9P5PQT5</accession>
<evidence type="ECO:0000256" key="10">
    <source>
        <dbReference type="RuleBase" id="RU000461"/>
    </source>
</evidence>
<keyword evidence="13" id="KW-1185">Reference proteome</keyword>
<feature type="binding site" description="axial binding residue" evidence="9">
    <location>
        <position position="346"/>
    </location>
    <ligand>
        <name>heme</name>
        <dbReference type="ChEBI" id="CHEBI:30413"/>
    </ligand>
    <ligandPart>
        <name>Fe</name>
        <dbReference type="ChEBI" id="CHEBI:18248"/>
    </ligandPart>
</feature>
<reference evidence="12" key="1">
    <citation type="submission" date="2020-11" db="EMBL/GenBank/DDBJ databases">
        <authorList>
            <consortium name="DOE Joint Genome Institute"/>
            <person name="Ahrendt S."/>
            <person name="Riley R."/>
            <person name="Andreopoulos W."/>
            <person name="Labutti K."/>
            <person name="Pangilinan J."/>
            <person name="Ruiz-Duenas F.J."/>
            <person name="Barrasa J.M."/>
            <person name="Sanchez-Garcia M."/>
            <person name="Camarero S."/>
            <person name="Miyauchi S."/>
            <person name="Serrano A."/>
            <person name="Linde D."/>
            <person name="Babiker R."/>
            <person name="Drula E."/>
            <person name="Ayuso-Fernandez I."/>
            <person name="Pacheco R."/>
            <person name="Padilla G."/>
            <person name="Ferreira P."/>
            <person name="Barriuso J."/>
            <person name="Kellner H."/>
            <person name="Castanera R."/>
            <person name="Alfaro M."/>
            <person name="Ramirez L."/>
            <person name="Pisabarro A.G."/>
            <person name="Kuo A."/>
            <person name="Tritt A."/>
            <person name="Lipzen A."/>
            <person name="He G."/>
            <person name="Yan M."/>
            <person name="Ng V."/>
            <person name="Cullen D."/>
            <person name="Martin F."/>
            <person name="Rosso M.-N."/>
            <person name="Henrissat B."/>
            <person name="Hibbett D."/>
            <person name="Martinez A.T."/>
            <person name="Grigoriev I.V."/>
        </authorList>
    </citation>
    <scope>NUCLEOTIDE SEQUENCE</scope>
    <source>
        <strain evidence="12">AH 40177</strain>
    </source>
</reference>
<evidence type="ECO:0000256" key="3">
    <source>
        <dbReference type="ARBA" id="ARBA00010617"/>
    </source>
</evidence>
<keyword evidence="4 9" id="KW-0349">Heme</keyword>
<evidence type="ECO:0000256" key="4">
    <source>
        <dbReference type="ARBA" id="ARBA00022617"/>
    </source>
</evidence>
<keyword evidence="5 9" id="KW-0479">Metal-binding</keyword>
<evidence type="ECO:0000256" key="9">
    <source>
        <dbReference type="PIRSR" id="PIRSR602401-1"/>
    </source>
</evidence>
<dbReference type="PANTHER" id="PTHR46300:SF1">
    <property type="entry name" value="P450, PUTATIVE (EUROFUNG)-RELATED"/>
    <property type="match status" value="1"/>
</dbReference>
<dbReference type="GO" id="GO:0004497">
    <property type="term" value="F:monooxygenase activity"/>
    <property type="evidence" value="ECO:0007669"/>
    <property type="project" value="UniProtKB-KW"/>
</dbReference>
<evidence type="ECO:0000256" key="5">
    <source>
        <dbReference type="ARBA" id="ARBA00022723"/>
    </source>
</evidence>
<gene>
    <name evidence="12" type="ORF">BDP27DRAFT_909998</name>
</gene>
<comment type="cofactor">
    <cofactor evidence="1 9">
        <name>heme</name>
        <dbReference type="ChEBI" id="CHEBI:30413"/>
    </cofactor>
</comment>
<dbReference type="PROSITE" id="PS00086">
    <property type="entry name" value="CYTOCHROME_P450"/>
    <property type="match status" value="1"/>
</dbReference>
<evidence type="ECO:0000256" key="6">
    <source>
        <dbReference type="ARBA" id="ARBA00023002"/>
    </source>
</evidence>
<evidence type="ECO:0000256" key="7">
    <source>
        <dbReference type="ARBA" id="ARBA00023004"/>
    </source>
</evidence>
<name>A0A9P5PQT5_9AGAR</name>
<evidence type="ECO:0000256" key="1">
    <source>
        <dbReference type="ARBA" id="ARBA00001971"/>
    </source>
</evidence>
<evidence type="ECO:0000256" key="11">
    <source>
        <dbReference type="SAM" id="SignalP"/>
    </source>
</evidence>
<dbReference type="GO" id="GO:0005506">
    <property type="term" value="F:iron ion binding"/>
    <property type="evidence" value="ECO:0007669"/>
    <property type="project" value="InterPro"/>
</dbReference>
<dbReference type="InterPro" id="IPR036396">
    <property type="entry name" value="Cyt_P450_sf"/>
</dbReference>
<dbReference type="GO" id="GO:0016705">
    <property type="term" value="F:oxidoreductase activity, acting on paired donors, with incorporation or reduction of molecular oxygen"/>
    <property type="evidence" value="ECO:0007669"/>
    <property type="project" value="InterPro"/>
</dbReference>
<comment type="similarity">
    <text evidence="3 10">Belongs to the cytochrome P450 family.</text>
</comment>
<proteinExistence type="inferred from homology"/>
<comment type="caution">
    <text evidence="12">The sequence shown here is derived from an EMBL/GenBank/DDBJ whole genome shotgun (WGS) entry which is preliminary data.</text>
</comment>
<dbReference type="Gene3D" id="1.10.630.10">
    <property type="entry name" value="Cytochrome P450"/>
    <property type="match status" value="1"/>
</dbReference>
<sequence>MLYVILSCYLILYHFLLIPTASTCRFSPCVLVISRARQNPFHCAKANFRTHVGRSAGETEPLQQFEALLNVTHLLNDGGKNWFHDMDRVSASMVLTVALGLHCPTGEEPDLKEVIACIAELVSLCTPSASIINVLPFLDIIPGPMPWRKRAQAYRKREDILYDRLITNAVSGKASGMHTWASVLASEDKPEGDQRRLMNQLTTGAIETTALSLHTFVLACILYPHWIPRAQKEIDAIVGQNRLPTFKDRPRIPYIEAIIRETLRWRPAARFGVPHQSTVDDSVEYHGKEYFIPQGTIIFAVTWAIEHEQKRFDDHDAFRPERFLDNNGNLKSDYETSVFGFGRRACPGIPFAERSLWINIAMMLWTFNIRKSDELDPRTGLSFKYDDSDASFNGEFSSAPFKFPAVFEPRSVQRAEVARQEWAECEKNLNVLLPQPRER</sequence>
<keyword evidence="8 10" id="KW-0503">Monooxygenase</keyword>
<keyword evidence="7 9" id="KW-0408">Iron</keyword>
<comment type="pathway">
    <text evidence="2">Secondary metabolite biosynthesis.</text>
</comment>
<evidence type="ECO:0000256" key="8">
    <source>
        <dbReference type="ARBA" id="ARBA00023033"/>
    </source>
</evidence>
<dbReference type="PANTHER" id="PTHR46300">
    <property type="entry name" value="P450, PUTATIVE (EUROFUNG)-RELATED-RELATED"/>
    <property type="match status" value="1"/>
</dbReference>
<dbReference type="InterPro" id="IPR002401">
    <property type="entry name" value="Cyt_P450_E_grp-I"/>
</dbReference>
<dbReference type="AlphaFoldDB" id="A0A9P5PQT5"/>
<evidence type="ECO:0000256" key="2">
    <source>
        <dbReference type="ARBA" id="ARBA00005179"/>
    </source>
</evidence>
<dbReference type="SUPFAM" id="SSF48264">
    <property type="entry name" value="Cytochrome P450"/>
    <property type="match status" value="1"/>
</dbReference>